<dbReference type="SUPFAM" id="SSF54909">
    <property type="entry name" value="Dimeric alpha+beta barrel"/>
    <property type="match status" value="1"/>
</dbReference>
<dbReference type="Proteomes" id="UP000093748">
    <property type="component" value="Unassembled WGS sequence"/>
</dbReference>
<sequence length="104" mass="11806">MAKMLVIYKTPADPAAFERHYHDIHVPLAKQLPGLHRYEISRAPIMNVLPGETPYRVATLYFDSLEAIRTAFDSEIGRACAVDRRKFAGDDDLVTMLLFDTEPL</sequence>
<evidence type="ECO:0000259" key="1">
    <source>
        <dbReference type="Pfam" id="PF07110"/>
    </source>
</evidence>
<dbReference type="AlphaFoldDB" id="A0A1A5JC23"/>
<dbReference type="OrthoDB" id="5294870at2"/>
<dbReference type="Gene3D" id="3.30.70.100">
    <property type="match status" value="1"/>
</dbReference>
<dbReference type="GeneID" id="66682946"/>
<name>A0A1A5JC23_RHILI</name>
<proteinExistence type="predicted"/>
<accession>A0A1A5JC23</accession>
<gene>
    <name evidence="2" type="ORF">BAE39_23215</name>
</gene>
<dbReference type="EMBL" id="LZTJ01000033">
    <property type="protein sequence ID" value="OBP70509.1"/>
    <property type="molecule type" value="Genomic_DNA"/>
</dbReference>
<dbReference type="NCBIfam" id="TIGR02118">
    <property type="entry name" value="EthD family reductase"/>
    <property type="match status" value="1"/>
</dbReference>
<dbReference type="InterPro" id="IPR011008">
    <property type="entry name" value="Dimeric_a/b-barrel"/>
</dbReference>
<dbReference type="Pfam" id="PF07110">
    <property type="entry name" value="EthD"/>
    <property type="match status" value="1"/>
</dbReference>
<dbReference type="RefSeq" id="WP_032931086.1">
    <property type="nucleotide sequence ID" value="NZ_LZTH01000003.1"/>
</dbReference>
<protein>
    <submittedName>
        <fullName evidence="2">Ethyl tert-butyl ether degradation protein EthD</fullName>
    </submittedName>
</protein>
<evidence type="ECO:0000313" key="2">
    <source>
        <dbReference type="EMBL" id="OBP70509.1"/>
    </source>
</evidence>
<comment type="caution">
    <text evidence="2">The sequence shown here is derived from an EMBL/GenBank/DDBJ whole genome shotgun (WGS) entry which is preliminary data.</text>
</comment>
<dbReference type="InterPro" id="IPR009799">
    <property type="entry name" value="EthD_dom"/>
</dbReference>
<evidence type="ECO:0000313" key="3">
    <source>
        <dbReference type="Proteomes" id="UP000093748"/>
    </source>
</evidence>
<feature type="domain" description="EthD" evidence="1">
    <location>
        <begin position="9"/>
        <end position="89"/>
    </location>
</feature>
<dbReference type="GO" id="GO:0016491">
    <property type="term" value="F:oxidoreductase activity"/>
    <property type="evidence" value="ECO:0007669"/>
    <property type="project" value="InterPro"/>
</dbReference>
<organism evidence="2 3">
    <name type="scientific">Rhizobium loti</name>
    <name type="common">Mesorhizobium loti</name>
    <dbReference type="NCBI Taxonomy" id="381"/>
    <lineage>
        <taxon>Bacteria</taxon>
        <taxon>Pseudomonadati</taxon>
        <taxon>Pseudomonadota</taxon>
        <taxon>Alphaproteobacteria</taxon>
        <taxon>Hyphomicrobiales</taxon>
        <taxon>Phyllobacteriaceae</taxon>
        <taxon>Mesorhizobium</taxon>
    </lineage>
</organism>
<reference evidence="3" key="1">
    <citation type="submission" date="2016-06" db="EMBL/GenBank/DDBJ databases">
        <title>NZP2037 Pacbio-Illumina hybrid assembly.</title>
        <authorList>
            <person name="Ramsay J.P."/>
        </authorList>
    </citation>
    <scope>NUCLEOTIDE SEQUENCE [LARGE SCALE GENOMIC DNA]</scope>
    <source>
        <strain evidence="3">R7ANS::ICEMlSym2042</strain>
    </source>
</reference>